<evidence type="ECO:0000313" key="5">
    <source>
        <dbReference type="Proteomes" id="UP000275772"/>
    </source>
</evidence>
<evidence type="ECO:0000256" key="2">
    <source>
        <dbReference type="SAM" id="MobiDB-lite"/>
    </source>
</evidence>
<dbReference type="VEuPathDB" id="FungiDB:BLGHR1_17147"/>
<dbReference type="InterPro" id="IPR013176">
    <property type="entry name" value="Ccz1"/>
</dbReference>
<name>A0A383V147_BLUHO</name>
<dbReference type="GO" id="GO:0035658">
    <property type="term" value="C:Mon1-Ccz1 complex"/>
    <property type="evidence" value="ECO:0007669"/>
    <property type="project" value="InterPro"/>
</dbReference>
<dbReference type="EMBL" id="UNSH01000090">
    <property type="protein sequence ID" value="SZF06343.1"/>
    <property type="molecule type" value="Genomic_DNA"/>
</dbReference>
<protein>
    <recommendedName>
        <fullName evidence="3">CCZ1/INTU/HSP4 first Longin domain-containing protein</fullName>
    </recommendedName>
</protein>
<feature type="domain" description="CCZ1/INTU/HSP4 first Longin" evidence="3">
    <location>
        <begin position="19"/>
        <end position="161"/>
    </location>
</feature>
<dbReference type="PANTHER" id="PTHR13056">
    <property type="entry name" value="VACUOLAR FUSION PROTEIN CCZ1 HOMOLOG-RELATED"/>
    <property type="match status" value="1"/>
</dbReference>
<proteinExistence type="inferred from homology"/>
<evidence type="ECO:0000256" key="1">
    <source>
        <dbReference type="ARBA" id="ARBA00005352"/>
    </source>
</evidence>
<sequence length="864" mass="95755">MPPPHNEPLRDVIPAQLGFLAIYNPSLGPTDETLGDQIVYYYSSKWSERKARRREAKNKCPDEASRQQTNEKLRQVGIAQGMIEYGRNFSDGRSLDSIDTERSRIVLRELELGWWVLASINLTIIPGSPDSETDLAQQQPNKYCSRDVKPAVLLSQELSRAHSMLLMHHGSLSSLFSRSERLEFMEILEKYWDMFISSWSMLIHGNPVRHLYNGIKIAACGELGIGVGEEHRGSGERDVLEGFPGRVEGLVDVIVSKFGDDNVLRGEENDPIKNSLERPDPDIWIGAGHEPDAKDGVVYLGTGALSRNSLINISHWMEDLYQWGIYSYSVIDSKAISRRTRKRITSSLSGINIPKNRSKTAQSSNYNLYSKNPTSDNLESLGREMGKSSRRSTNTENLKPIKINRSHVNLPLSRQTTSNLTETSDAGNTSSNLIHYLKFGFGTYWSFGEGLVHERRDSTCGEGIIPSSVTSKTANVNESSNATSTASNSLPQVTCYFLASKPSNMNDFGEDQSRLGENKAAQNMQVSKSLARHSRFTLRTLLLERGDDVDGSRVGPEICIDRLGGSELSQSASPDADTSKAPCRHNHGKREHFQAIVYVNRPFIFLFLFEQYTNISGMTNIYESLHHQIQPIIKPLSSSTMYRAVRPEVETSGMLNTPIYDLVWDARSKKIMSNIPNIPNPAEALISSAGPLPWGRSEAVNVHIQIIKAYTAGHDDAHQVERTCKTDRDWWIFWARVPFPSHSSAHATSIDASSTDGIVTEGNGKSANDYTAGAHAPSPNGDGMDLCTGCEQARCGRISARMEREVILLRRSSEGVAARSVSRFASGASGMGSEGQSMLGLIDIGQGMGFDSRRYVEYLMSVNT</sequence>
<organism evidence="4 5">
    <name type="scientific">Blumeria hordei</name>
    <name type="common">Barley powdery mildew</name>
    <name type="synonym">Blumeria graminis f. sp. hordei</name>
    <dbReference type="NCBI Taxonomy" id="2867405"/>
    <lineage>
        <taxon>Eukaryota</taxon>
        <taxon>Fungi</taxon>
        <taxon>Dikarya</taxon>
        <taxon>Ascomycota</taxon>
        <taxon>Pezizomycotina</taxon>
        <taxon>Leotiomycetes</taxon>
        <taxon>Erysiphales</taxon>
        <taxon>Erysiphaceae</taxon>
        <taxon>Blumeria</taxon>
    </lineage>
</organism>
<dbReference type="AlphaFoldDB" id="A0A383V147"/>
<evidence type="ECO:0000313" key="4">
    <source>
        <dbReference type="EMBL" id="SZF06343.1"/>
    </source>
</evidence>
<comment type="similarity">
    <text evidence="1">Belongs to the CCZ1 family.</text>
</comment>
<feature type="compositionally biased region" description="Polar residues" evidence="2">
    <location>
        <begin position="359"/>
        <end position="378"/>
    </location>
</feature>
<reference evidence="4 5" key="1">
    <citation type="submission" date="2017-11" db="EMBL/GenBank/DDBJ databases">
        <authorList>
            <person name="Kracher B."/>
        </authorList>
    </citation>
    <scope>NUCLEOTIDE SEQUENCE [LARGE SCALE GENOMIC DNA]</scope>
    <source>
        <strain evidence="4 5">RACE1</strain>
    </source>
</reference>
<feature type="region of interest" description="Disordered" evidence="2">
    <location>
        <begin position="351"/>
        <end position="397"/>
    </location>
</feature>
<dbReference type="Pfam" id="PF19031">
    <property type="entry name" value="Intu_longin_1"/>
    <property type="match status" value="1"/>
</dbReference>
<evidence type="ECO:0000259" key="3">
    <source>
        <dbReference type="Pfam" id="PF19031"/>
    </source>
</evidence>
<gene>
    <name evidence="4" type="ORF">BLGHR1_17147</name>
</gene>
<accession>A0A383V147</accession>
<dbReference type="GO" id="GO:0016192">
    <property type="term" value="P:vesicle-mediated transport"/>
    <property type="evidence" value="ECO:0007669"/>
    <property type="project" value="InterPro"/>
</dbReference>
<dbReference type="Proteomes" id="UP000275772">
    <property type="component" value="Unassembled WGS sequence"/>
</dbReference>
<dbReference type="PANTHER" id="PTHR13056:SF0">
    <property type="entry name" value="VACUOLAR FUSION PROTEIN CCZ1 HOMOLOG-RELATED"/>
    <property type="match status" value="1"/>
</dbReference>
<dbReference type="InterPro" id="IPR043987">
    <property type="entry name" value="CCZ1/INTU/HSP4_longin_1"/>
</dbReference>